<dbReference type="OrthoDB" id="7042322at2759"/>
<dbReference type="VEuPathDB" id="FungiDB:HMPREF1541_07986"/>
<dbReference type="Pfam" id="PF00155">
    <property type="entry name" value="Aminotran_1_2"/>
    <property type="match status" value="1"/>
</dbReference>
<dbReference type="HOGENOM" id="CLU_017584_1_2_1"/>
<dbReference type="eggNOG" id="KOG0256">
    <property type="taxonomic scope" value="Eukaryota"/>
</dbReference>
<keyword evidence="2" id="KW-0663">Pyridoxal phosphate</keyword>
<accession>W2RMS3</accession>
<dbReference type="GO" id="GO:0008483">
    <property type="term" value="F:transaminase activity"/>
    <property type="evidence" value="ECO:0007669"/>
    <property type="project" value="TreeGrafter"/>
</dbReference>
<dbReference type="GO" id="GO:0030170">
    <property type="term" value="F:pyridoxal phosphate binding"/>
    <property type="evidence" value="ECO:0007669"/>
    <property type="project" value="InterPro"/>
</dbReference>
<feature type="domain" description="Aminotransferase class I/classII large" evidence="3">
    <location>
        <begin position="71"/>
        <end position="436"/>
    </location>
</feature>
<dbReference type="InterPro" id="IPR004839">
    <property type="entry name" value="Aminotransferase_I/II_large"/>
</dbReference>
<dbReference type="InParanoid" id="W2RMS3"/>
<dbReference type="AlphaFoldDB" id="W2RMS3"/>
<protein>
    <recommendedName>
        <fullName evidence="3">Aminotransferase class I/classII large domain-containing protein</fullName>
    </recommendedName>
</protein>
<dbReference type="InterPro" id="IPR015424">
    <property type="entry name" value="PyrdxlP-dep_Trfase"/>
</dbReference>
<dbReference type="InterPro" id="IPR004838">
    <property type="entry name" value="NHTrfase_class1_PyrdxlP-BS"/>
</dbReference>
<dbReference type="PRINTS" id="PR00753">
    <property type="entry name" value="ACCSYNTHASE"/>
</dbReference>
<dbReference type="Proteomes" id="UP000030752">
    <property type="component" value="Unassembled WGS sequence"/>
</dbReference>
<dbReference type="EMBL" id="KB822724">
    <property type="protein sequence ID" value="ETN36998.1"/>
    <property type="molecule type" value="Genomic_DNA"/>
</dbReference>
<dbReference type="Gene3D" id="3.90.1150.10">
    <property type="entry name" value="Aspartate Aminotransferase, domain 1"/>
    <property type="match status" value="1"/>
</dbReference>
<dbReference type="GeneID" id="19975325"/>
<evidence type="ECO:0000313" key="5">
    <source>
        <dbReference type="Proteomes" id="UP000030752"/>
    </source>
</evidence>
<evidence type="ECO:0000256" key="2">
    <source>
        <dbReference type="ARBA" id="ARBA00022898"/>
    </source>
</evidence>
<reference evidence="4 5" key="1">
    <citation type="submission" date="2013-03" db="EMBL/GenBank/DDBJ databases">
        <title>The Genome Sequence of Phialophora europaea CBS 101466.</title>
        <authorList>
            <consortium name="The Broad Institute Genomics Platform"/>
            <person name="Cuomo C."/>
            <person name="de Hoog S."/>
            <person name="Gorbushina A."/>
            <person name="Walker B."/>
            <person name="Young S.K."/>
            <person name="Zeng Q."/>
            <person name="Gargeya S."/>
            <person name="Fitzgerald M."/>
            <person name="Haas B."/>
            <person name="Abouelleil A."/>
            <person name="Allen A.W."/>
            <person name="Alvarado L."/>
            <person name="Arachchi H.M."/>
            <person name="Berlin A.M."/>
            <person name="Chapman S.B."/>
            <person name="Gainer-Dewar J."/>
            <person name="Goldberg J."/>
            <person name="Griggs A."/>
            <person name="Gujja S."/>
            <person name="Hansen M."/>
            <person name="Howarth C."/>
            <person name="Imamovic A."/>
            <person name="Ireland A."/>
            <person name="Larimer J."/>
            <person name="McCowan C."/>
            <person name="Murphy C."/>
            <person name="Pearson M."/>
            <person name="Poon T.W."/>
            <person name="Priest M."/>
            <person name="Roberts A."/>
            <person name="Saif S."/>
            <person name="Shea T."/>
            <person name="Sisk P."/>
            <person name="Sykes S."/>
            <person name="Wortman J."/>
            <person name="Nusbaum C."/>
            <person name="Birren B."/>
        </authorList>
    </citation>
    <scope>NUCLEOTIDE SEQUENCE [LARGE SCALE GENOMIC DNA]</scope>
    <source>
        <strain evidence="4 5">CBS 101466</strain>
    </source>
</reference>
<evidence type="ECO:0000259" key="3">
    <source>
        <dbReference type="Pfam" id="PF00155"/>
    </source>
</evidence>
<dbReference type="Gene3D" id="3.40.640.10">
    <property type="entry name" value="Type I PLP-dependent aspartate aminotransferase-like (Major domain)"/>
    <property type="match status" value="1"/>
</dbReference>
<dbReference type="PANTHER" id="PTHR43795:SF39">
    <property type="entry name" value="AMINOTRANSFERASE CLASS I_CLASSII DOMAIN-CONTAINING PROTEIN"/>
    <property type="match status" value="1"/>
</dbReference>
<dbReference type="STRING" id="1220924.W2RMS3"/>
<dbReference type="CDD" id="cd00609">
    <property type="entry name" value="AAT_like"/>
    <property type="match status" value="1"/>
</dbReference>
<sequence>MSLSSRGEALARIGFDHGPLEEYHPLTNPHGTVKFLYAENRLMHDALATFINTNSTPITSTHLSYNEGYTGTSRLRAATATHLNTHFHIPSHQSLTPESITFAAGATALNEALALTLCDPRPATDHASDANASTSRDAILLAKYNYGAFPTDFAARTGVELVYAKFNGGEQFCGGGEDESVMRPYERAFEEAKGRGCRVRAVVLCNPNNPLGRCYSRQALAALMHFCRRRALHLISDEIYALSVYEVPGRANEHFTSVLAIDHAGLVDSRRVHVLYGLSKDYAAGGLRLGCLISHNEALHRAVRGGVCRFSSPSSLSMEVAARMLEDRGWMNGFLRSSVAALARQRVLAEGLLDEAGVGYYRGGNAGLFMWLDLSPCLRLDEVGGDGWAAERMLTKRLLEGGVVMSTGERYQSEEPGRYRMVFSYDEATLQEGIRR</sequence>
<name>W2RMS3_CYPE1</name>
<dbReference type="GO" id="GO:0006520">
    <property type="term" value="P:amino acid metabolic process"/>
    <property type="evidence" value="ECO:0007669"/>
    <property type="project" value="TreeGrafter"/>
</dbReference>
<gene>
    <name evidence="4" type="ORF">HMPREF1541_07986</name>
</gene>
<dbReference type="PROSITE" id="PS00105">
    <property type="entry name" value="AA_TRANSFER_CLASS_1"/>
    <property type="match status" value="1"/>
</dbReference>
<dbReference type="PANTHER" id="PTHR43795">
    <property type="entry name" value="BIFUNCTIONAL ASPARTATE AMINOTRANSFERASE AND GLUTAMATE/ASPARTATE-PREPHENATE AMINOTRANSFERASE-RELATED"/>
    <property type="match status" value="1"/>
</dbReference>
<dbReference type="InterPro" id="IPR015421">
    <property type="entry name" value="PyrdxlP-dep_Trfase_major"/>
</dbReference>
<evidence type="ECO:0000256" key="1">
    <source>
        <dbReference type="ARBA" id="ARBA00007441"/>
    </source>
</evidence>
<keyword evidence="5" id="KW-1185">Reference proteome</keyword>
<evidence type="ECO:0000313" key="4">
    <source>
        <dbReference type="EMBL" id="ETN36998.1"/>
    </source>
</evidence>
<dbReference type="InterPro" id="IPR015422">
    <property type="entry name" value="PyrdxlP-dep_Trfase_small"/>
</dbReference>
<comment type="similarity">
    <text evidence="1">Belongs to the class-I pyridoxal-phosphate-dependent aminotransferase family.</text>
</comment>
<organism evidence="4 5">
    <name type="scientific">Cyphellophora europaea (strain CBS 101466)</name>
    <name type="common">Phialophora europaea</name>
    <dbReference type="NCBI Taxonomy" id="1220924"/>
    <lineage>
        <taxon>Eukaryota</taxon>
        <taxon>Fungi</taxon>
        <taxon>Dikarya</taxon>
        <taxon>Ascomycota</taxon>
        <taxon>Pezizomycotina</taxon>
        <taxon>Eurotiomycetes</taxon>
        <taxon>Chaetothyriomycetidae</taxon>
        <taxon>Chaetothyriales</taxon>
        <taxon>Cyphellophoraceae</taxon>
        <taxon>Cyphellophora</taxon>
    </lineage>
</organism>
<proteinExistence type="inferred from homology"/>
<dbReference type="SUPFAM" id="SSF53383">
    <property type="entry name" value="PLP-dependent transferases"/>
    <property type="match status" value="1"/>
</dbReference>
<dbReference type="RefSeq" id="XP_008720530.1">
    <property type="nucleotide sequence ID" value="XM_008722308.1"/>
</dbReference>
<dbReference type="InterPro" id="IPR050478">
    <property type="entry name" value="Ethylene_sulfur-biosynth"/>
</dbReference>